<accession>A0ABQ2GDV4</accession>
<protein>
    <recommendedName>
        <fullName evidence="4">GAF domain-containing protein</fullName>
    </recommendedName>
</protein>
<feature type="region of interest" description="Disordered" evidence="1">
    <location>
        <begin position="43"/>
        <end position="63"/>
    </location>
</feature>
<organism evidence="2 3">
    <name type="scientific">Deinococcus aerolatus</name>
    <dbReference type="NCBI Taxonomy" id="522487"/>
    <lineage>
        <taxon>Bacteria</taxon>
        <taxon>Thermotogati</taxon>
        <taxon>Deinococcota</taxon>
        <taxon>Deinococci</taxon>
        <taxon>Deinococcales</taxon>
        <taxon>Deinococcaceae</taxon>
        <taxon>Deinococcus</taxon>
    </lineage>
</organism>
<evidence type="ECO:0000256" key="1">
    <source>
        <dbReference type="SAM" id="MobiDB-lite"/>
    </source>
</evidence>
<proteinExistence type="predicted"/>
<evidence type="ECO:0000313" key="3">
    <source>
        <dbReference type="Proteomes" id="UP000639973"/>
    </source>
</evidence>
<reference evidence="3" key="1">
    <citation type="journal article" date="2019" name="Int. J. Syst. Evol. Microbiol.">
        <title>The Global Catalogue of Microorganisms (GCM) 10K type strain sequencing project: providing services to taxonomists for standard genome sequencing and annotation.</title>
        <authorList>
            <consortium name="The Broad Institute Genomics Platform"/>
            <consortium name="The Broad Institute Genome Sequencing Center for Infectious Disease"/>
            <person name="Wu L."/>
            <person name="Ma J."/>
        </authorList>
    </citation>
    <scope>NUCLEOTIDE SEQUENCE [LARGE SCALE GENOMIC DNA]</scope>
    <source>
        <strain evidence="3">JCM 15442</strain>
    </source>
</reference>
<name>A0ABQ2GDV4_9DEIO</name>
<comment type="caution">
    <text evidence="2">The sequence shown here is derived from an EMBL/GenBank/DDBJ whole genome shotgun (WGS) entry which is preliminary data.</text>
</comment>
<dbReference type="RefSeq" id="WP_188973042.1">
    <property type="nucleotide sequence ID" value="NZ_BMOL01000014.1"/>
</dbReference>
<evidence type="ECO:0008006" key="4">
    <source>
        <dbReference type="Google" id="ProtNLM"/>
    </source>
</evidence>
<keyword evidence="3" id="KW-1185">Reference proteome</keyword>
<dbReference type="EMBL" id="BMOL01000014">
    <property type="protein sequence ID" value="GGL88519.1"/>
    <property type="molecule type" value="Genomic_DNA"/>
</dbReference>
<dbReference type="Proteomes" id="UP000639973">
    <property type="component" value="Unassembled WGS sequence"/>
</dbReference>
<gene>
    <name evidence="2" type="ORF">GCM10010840_28150</name>
</gene>
<sequence length="253" mass="27184">MGQTAEALLRTLTMLDGHPHGVIATLNWDDRVVDQVWSSAPVDSVPIPGEAAPQPSATQAPDAQPLALVSGAPLDTEVSWGQAARSGVASFGTPETVLPLPGRQQAPGVAVLVFGPSHTPGDQDEQAFLLSVAGLDGQALDRAVILDAQQAAQTVLARRTQQLEERNLELYSFTRALAENLGEPLERIHGFLKLAEADLGEGTPERVRRLFTFVRLEAEMLTEVRRATLALWSAMNRNGAFRRCHATPQCSLA</sequence>
<evidence type="ECO:0000313" key="2">
    <source>
        <dbReference type="EMBL" id="GGL88519.1"/>
    </source>
</evidence>